<sequence length="118" mass="14068">MAHTHSFLQHFDRKNGKTHFRETPALRDFENFSTGDWIKVGFLVQENEKKRLQFFEGKILAMKGPYFEKKVTLRTAGIERIFCCQSPHIQTFTLLKKKTSHRSKLYYLRQRVSKRVFG</sequence>
<proteinExistence type="inferred from homology"/>
<gene>
    <name evidence="4" type="primary">rpl19</name>
</gene>
<geneLocation type="chloroplast" evidence="4"/>
<dbReference type="PANTHER" id="PTHR15680:SF9">
    <property type="entry name" value="LARGE RIBOSOMAL SUBUNIT PROTEIN BL19M"/>
    <property type="match status" value="1"/>
</dbReference>
<dbReference type="Pfam" id="PF01245">
    <property type="entry name" value="Ribosomal_L19"/>
    <property type="match status" value="1"/>
</dbReference>
<reference evidence="4" key="2">
    <citation type="journal article" date="2019" name="Mol. Phylogenet. Evol.">
        <title>Reassessment of the classification of bryopsidales (chlorophyta) based on chloroplast phylogenomic analyses.</title>
        <authorList>
            <person name="Cremen M.C."/>
            <person name="Leliaert F."/>
            <person name="West J."/>
            <person name="Lam D.W."/>
            <person name="Shimada S."/>
            <person name="Lopez-Bautista J.M."/>
            <person name="Verbruggen H."/>
        </authorList>
    </citation>
    <scope>NUCLEOTIDE SEQUENCE</scope>
</reference>
<dbReference type="AlphaFoldDB" id="A0A386AYB3"/>
<evidence type="ECO:0000256" key="2">
    <source>
        <dbReference type="ARBA" id="ARBA00022980"/>
    </source>
</evidence>
<evidence type="ECO:0000256" key="1">
    <source>
        <dbReference type="ARBA" id="ARBA00005781"/>
    </source>
</evidence>
<accession>A0A386AYB3</accession>
<reference evidence="4" key="1">
    <citation type="submission" date="2018-07" db="EMBL/GenBank/DDBJ databases">
        <authorList>
            <person name="Quirk P.G."/>
            <person name="Krulwich T.A."/>
        </authorList>
    </citation>
    <scope>NUCLEOTIDE SEQUENCE</scope>
</reference>
<dbReference type="GO" id="GO:0003735">
    <property type="term" value="F:structural constituent of ribosome"/>
    <property type="evidence" value="ECO:0007669"/>
    <property type="project" value="InterPro"/>
</dbReference>
<dbReference type="GO" id="GO:1990904">
    <property type="term" value="C:ribonucleoprotein complex"/>
    <property type="evidence" value="ECO:0007669"/>
    <property type="project" value="UniProtKB-KW"/>
</dbReference>
<evidence type="ECO:0000256" key="3">
    <source>
        <dbReference type="ARBA" id="ARBA00023274"/>
    </source>
</evidence>
<keyword evidence="4" id="KW-0934">Plastid</keyword>
<organism evidence="4">
    <name type="scientific">Pseudochlorodesmis sp. HV01306b</name>
    <dbReference type="NCBI Taxonomy" id="2358489"/>
    <lineage>
        <taxon>Eukaryota</taxon>
        <taxon>Viridiplantae</taxon>
        <taxon>Chlorophyta</taxon>
        <taxon>core chlorophytes</taxon>
        <taxon>Ulvophyceae</taxon>
        <taxon>TCBD clade</taxon>
        <taxon>Bryopsidales</taxon>
        <taxon>Bryopsidineae</taxon>
        <taxon>Bryopsidaceae</taxon>
        <taxon>Pseudochlorodesmis</taxon>
    </lineage>
</organism>
<comment type="similarity">
    <text evidence="1">Belongs to the bacterial ribosomal protein bL19 family.</text>
</comment>
<dbReference type="InterPro" id="IPR008991">
    <property type="entry name" value="Translation_prot_SH3-like_sf"/>
</dbReference>
<dbReference type="Gene3D" id="2.30.30.790">
    <property type="match status" value="1"/>
</dbReference>
<dbReference type="PANTHER" id="PTHR15680">
    <property type="entry name" value="RIBOSOMAL PROTEIN L19"/>
    <property type="match status" value="1"/>
</dbReference>
<keyword evidence="2 4" id="KW-0689">Ribosomal protein</keyword>
<keyword evidence="4" id="KW-0150">Chloroplast</keyword>
<dbReference type="EMBL" id="MH591096">
    <property type="protein sequence ID" value="AYC64427.1"/>
    <property type="molecule type" value="Genomic_DNA"/>
</dbReference>
<dbReference type="InterPro" id="IPR038657">
    <property type="entry name" value="Ribosomal_bL19_sf"/>
</dbReference>
<dbReference type="SUPFAM" id="SSF50104">
    <property type="entry name" value="Translation proteins SH3-like domain"/>
    <property type="match status" value="1"/>
</dbReference>
<dbReference type="GO" id="GO:0006412">
    <property type="term" value="P:translation"/>
    <property type="evidence" value="ECO:0007669"/>
    <property type="project" value="InterPro"/>
</dbReference>
<keyword evidence="3" id="KW-0687">Ribonucleoprotein</keyword>
<dbReference type="InterPro" id="IPR001857">
    <property type="entry name" value="Ribosomal_bL19"/>
</dbReference>
<protein>
    <submittedName>
        <fullName evidence="4">Ribosomal protein L19</fullName>
    </submittedName>
</protein>
<name>A0A386AYB3_9CHLO</name>
<evidence type="ECO:0000313" key="4">
    <source>
        <dbReference type="EMBL" id="AYC64427.1"/>
    </source>
</evidence>
<dbReference type="PRINTS" id="PR00061">
    <property type="entry name" value="RIBOSOMALL19"/>
</dbReference>
<dbReference type="GO" id="GO:0005840">
    <property type="term" value="C:ribosome"/>
    <property type="evidence" value="ECO:0007669"/>
    <property type="project" value="UniProtKB-KW"/>
</dbReference>